<dbReference type="EMBL" id="GGFJ01011842">
    <property type="protein sequence ID" value="MBW60983.1"/>
    <property type="molecule type" value="Transcribed_RNA"/>
</dbReference>
<evidence type="ECO:0000313" key="2">
    <source>
        <dbReference type="EMBL" id="MBW60983.1"/>
    </source>
</evidence>
<accession>A0A2M4C6P4</accession>
<keyword evidence="1" id="KW-0732">Signal</keyword>
<feature type="chain" id="PRO_5014727505" evidence="1">
    <location>
        <begin position="21"/>
        <end position="137"/>
    </location>
</feature>
<feature type="signal peptide" evidence="1">
    <location>
        <begin position="1"/>
        <end position="20"/>
    </location>
</feature>
<organism evidence="2">
    <name type="scientific">Anopheles marajoara</name>
    <dbReference type="NCBI Taxonomy" id="58244"/>
    <lineage>
        <taxon>Eukaryota</taxon>
        <taxon>Metazoa</taxon>
        <taxon>Ecdysozoa</taxon>
        <taxon>Arthropoda</taxon>
        <taxon>Hexapoda</taxon>
        <taxon>Insecta</taxon>
        <taxon>Pterygota</taxon>
        <taxon>Neoptera</taxon>
        <taxon>Endopterygota</taxon>
        <taxon>Diptera</taxon>
        <taxon>Nematocera</taxon>
        <taxon>Culicoidea</taxon>
        <taxon>Culicidae</taxon>
        <taxon>Anophelinae</taxon>
        <taxon>Anopheles</taxon>
    </lineage>
</organism>
<sequence length="137" mass="15774">MMLLQLLMLQFRSYSRNLAADDDGCHWYRAVDYGCYALNRLHRSYCHLSETFAVWMSSVSSESLHQPRYCAVRSVRHHCLRSVGFFLQSVAPVCTDCYLAARDCRFRNRCPRPVSDCCEVSAVRSVPDTDGHLSRVD</sequence>
<evidence type="ECO:0000256" key="1">
    <source>
        <dbReference type="SAM" id="SignalP"/>
    </source>
</evidence>
<name>A0A2M4C6P4_9DIPT</name>
<protein>
    <submittedName>
        <fullName evidence="2">Putative secreted protein</fullName>
    </submittedName>
</protein>
<proteinExistence type="predicted"/>
<reference evidence="2" key="1">
    <citation type="submission" date="2018-01" db="EMBL/GenBank/DDBJ databases">
        <title>An insight into the sialome of Amazonian anophelines.</title>
        <authorList>
            <person name="Ribeiro J.M."/>
            <person name="Scarpassa V."/>
            <person name="Calvo E."/>
        </authorList>
    </citation>
    <scope>NUCLEOTIDE SEQUENCE</scope>
    <source>
        <tissue evidence="2">Salivary glands</tissue>
    </source>
</reference>
<dbReference type="AlphaFoldDB" id="A0A2M4C6P4"/>